<protein>
    <submittedName>
        <fullName evidence="1">Uncharacterized protein</fullName>
    </submittedName>
</protein>
<sequence>MGVGSGRFRCRQTSVRKTRKSVSFSGIGGMEVGVFVTKPPVVCAVEEKMPRKKKPDYWVGKTSFGAVSSFERGVAGSLFEMLRSGFHPFSGIGGNVWAFPHSEGVERTRSDGPLIASAGRHFTGNTSAALLDAKCPAGFQWAVGCSIGRTDTHSVGPERAFFMLAGFDYFEIVFLHFPIHAEDTVFPNSFEGGCHTLFLQPLAFWMVKHA</sequence>
<reference evidence="1" key="1">
    <citation type="journal article" date="2021" name="Proc. Natl. Acad. Sci. U.S.A.">
        <title>A Catalog of Tens of Thousands of Viruses from Human Metagenomes Reveals Hidden Associations with Chronic Diseases.</title>
        <authorList>
            <person name="Tisza M.J."/>
            <person name="Buck C.B."/>
        </authorList>
    </citation>
    <scope>NUCLEOTIDE SEQUENCE</scope>
    <source>
        <strain evidence="1">CtCVG11</strain>
    </source>
</reference>
<dbReference type="EMBL" id="BK016055">
    <property type="protein sequence ID" value="DAF91512.1"/>
    <property type="molecule type" value="Genomic_DNA"/>
</dbReference>
<organism evidence="1">
    <name type="scientific">Caudovirales sp. ctCVG11</name>
    <dbReference type="NCBI Taxonomy" id="2825759"/>
    <lineage>
        <taxon>Viruses</taxon>
        <taxon>Duplodnaviria</taxon>
        <taxon>Heunggongvirae</taxon>
        <taxon>Uroviricota</taxon>
        <taxon>Caudoviricetes</taxon>
    </lineage>
</organism>
<accession>A0A8S5UAL8</accession>
<proteinExistence type="predicted"/>
<name>A0A8S5UAL8_9CAUD</name>
<evidence type="ECO:0000313" key="1">
    <source>
        <dbReference type="EMBL" id="DAF91512.1"/>
    </source>
</evidence>